<dbReference type="AlphaFoldDB" id="A0A7W7T0Y8"/>
<dbReference type="Gene3D" id="1.10.510.10">
    <property type="entry name" value="Transferase(Phosphotransferase) domain 1"/>
    <property type="match status" value="1"/>
</dbReference>
<sequence length="320" mass="36080">MREHEKYRDYELDFDHADDLNRRSTRRRVRDDVEPARRGRLTEDAKDRLARLREDAVVDDVPDGADRWSTWGDAERGPKPWPEWLVTDLSAVDRELGIVKTGKEADVFLVERSLPDTAQVCALAAKRYRSNDHRMFHRDAGYLEGRRMRRSREMRAIANRTSFGRNLIAEQWAVAEFAALSRLWSLGAPVPYPVSRAGTELLMEFVGTDGQAAPRLAQLRPDQDGLLDLWRQLVDALGVLASAGLAHGDLSAYNLMVHDGRLVLIDLPQVVDLVANPGGREFLERDVRTIAGWFTAHGLEPELADPAEVTRSLLDIAGLL</sequence>
<evidence type="ECO:0000256" key="4">
    <source>
        <dbReference type="ARBA" id="ARBA00022679"/>
    </source>
</evidence>
<comment type="catalytic activity">
    <reaction evidence="10">
        <text>L-threonyl-[protein] + ATP = O-phospho-L-threonyl-[protein] + ADP + H(+)</text>
        <dbReference type="Rhea" id="RHEA:46608"/>
        <dbReference type="Rhea" id="RHEA-COMP:11060"/>
        <dbReference type="Rhea" id="RHEA-COMP:11605"/>
        <dbReference type="ChEBI" id="CHEBI:15378"/>
        <dbReference type="ChEBI" id="CHEBI:30013"/>
        <dbReference type="ChEBI" id="CHEBI:30616"/>
        <dbReference type="ChEBI" id="CHEBI:61977"/>
        <dbReference type="ChEBI" id="CHEBI:456216"/>
        <dbReference type="EC" id="2.7.11.1"/>
    </reaction>
</comment>
<dbReference type="SUPFAM" id="SSF56112">
    <property type="entry name" value="Protein kinase-like (PK-like)"/>
    <property type="match status" value="1"/>
</dbReference>
<evidence type="ECO:0000256" key="6">
    <source>
        <dbReference type="ARBA" id="ARBA00022741"/>
    </source>
</evidence>
<keyword evidence="9" id="KW-0460">Magnesium</keyword>
<dbReference type="Pfam" id="PF01163">
    <property type="entry name" value="RIO1"/>
    <property type="match status" value="1"/>
</dbReference>
<protein>
    <recommendedName>
        <fullName evidence="2">non-specific serine/threonine protein kinase</fullName>
        <ecNumber evidence="2">2.7.11.1</ecNumber>
    </recommendedName>
</protein>
<dbReference type="EMBL" id="JACHJS010000001">
    <property type="protein sequence ID" value="MBB4964017.1"/>
    <property type="molecule type" value="Genomic_DNA"/>
</dbReference>
<evidence type="ECO:0000256" key="1">
    <source>
        <dbReference type="ARBA" id="ARBA00009196"/>
    </source>
</evidence>
<evidence type="ECO:0000256" key="8">
    <source>
        <dbReference type="ARBA" id="ARBA00022840"/>
    </source>
</evidence>
<dbReference type="InterPro" id="IPR000719">
    <property type="entry name" value="Prot_kinase_dom"/>
</dbReference>
<gene>
    <name evidence="13" type="ORF">F4559_001376</name>
</gene>
<accession>A0A7W7T0Y8</accession>
<dbReference type="SMART" id="SM00090">
    <property type="entry name" value="RIO"/>
    <property type="match status" value="1"/>
</dbReference>
<dbReference type="GO" id="GO:0046872">
    <property type="term" value="F:metal ion binding"/>
    <property type="evidence" value="ECO:0007669"/>
    <property type="project" value="UniProtKB-KW"/>
</dbReference>
<feature type="domain" description="Protein kinase" evidence="12">
    <location>
        <begin position="93"/>
        <end position="320"/>
    </location>
</feature>
<evidence type="ECO:0000256" key="5">
    <source>
        <dbReference type="ARBA" id="ARBA00022723"/>
    </source>
</evidence>
<evidence type="ECO:0000256" key="10">
    <source>
        <dbReference type="ARBA" id="ARBA00047899"/>
    </source>
</evidence>
<dbReference type="InterPro" id="IPR011009">
    <property type="entry name" value="Kinase-like_dom_sf"/>
</dbReference>
<organism evidence="13 14">
    <name type="scientific">Saccharothrix violaceirubra</name>
    <dbReference type="NCBI Taxonomy" id="413306"/>
    <lineage>
        <taxon>Bacteria</taxon>
        <taxon>Bacillati</taxon>
        <taxon>Actinomycetota</taxon>
        <taxon>Actinomycetes</taxon>
        <taxon>Pseudonocardiales</taxon>
        <taxon>Pseudonocardiaceae</taxon>
        <taxon>Saccharothrix</taxon>
    </lineage>
</organism>
<evidence type="ECO:0000313" key="14">
    <source>
        <dbReference type="Proteomes" id="UP000542674"/>
    </source>
</evidence>
<keyword evidence="8" id="KW-0067">ATP-binding</keyword>
<dbReference type="PROSITE" id="PS50011">
    <property type="entry name" value="PROTEIN_KINASE_DOM"/>
    <property type="match status" value="1"/>
</dbReference>
<dbReference type="Gene3D" id="3.30.200.20">
    <property type="entry name" value="Phosphorylase Kinase, domain 1"/>
    <property type="match status" value="1"/>
</dbReference>
<name>A0A7W7T0Y8_9PSEU</name>
<keyword evidence="7 13" id="KW-0418">Kinase</keyword>
<keyword evidence="4 13" id="KW-0808">Transferase</keyword>
<dbReference type="InterPro" id="IPR000687">
    <property type="entry name" value="RIO_kinase"/>
</dbReference>
<evidence type="ECO:0000256" key="2">
    <source>
        <dbReference type="ARBA" id="ARBA00012513"/>
    </source>
</evidence>
<keyword evidence="5" id="KW-0479">Metal-binding</keyword>
<keyword evidence="3" id="KW-0723">Serine/threonine-protein kinase</keyword>
<evidence type="ECO:0000313" key="13">
    <source>
        <dbReference type="EMBL" id="MBB4964017.1"/>
    </source>
</evidence>
<dbReference type="InterPro" id="IPR051272">
    <property type="entry name" value="RIO-type_Ser/Thr_kinase"/>
</dbReference>
<reference evidence="13 14" key="1">
    <citation type="submission" date="2020-08" db="EMBL/GenBank/DDBJ databases">
        <title>Sequencing the genomes of 1000 actinobacteria strains.</title>
        <authorList>
            <person name="Klenk H.-P."/>
        </authorList>
    </citation>
    <scope>NUCLEOTIDE SEQUENCE [LARGE SCALE GENOMIC DNA]</scope>
    <source>
        <strain evidence="13 14">DSM 45084</strain>
    </source>
</reference>
<evidence type="ECO:0000256" key="11">
    <source>
        <dbReference type="ARBA" id="ARBA00048679"/>
    </source>
</evidence>
<comment type="catalytic activity">
    <reaction evidence="11">
        <text>L-seryl-[protein] + ATP = O-phospho-L-seryl-[protein] + ADP + H(+)</text>
        <dbReference type="Rhea" id="RHEA:17989"/>
        <dbReference type="Rhea" id="RHEA-COMP:9863"/>
        <dbReference type="Rhea" id="RHEA-COMP:11604"/>
        <dbReference type="ChEBI" id="CHEBI:15378"/>
        <dbReference type="ChEBI" id="CHEBI:29999"/>
        <dbReference type="ChEBI" id="CHEBI:30616"/>
        <dbReference type="ChEBI" id="CHEBI:83421"/>
        <dbReference type="ChEBI" id="CHEBI:456216"/>
        <dbReference type="EC" id="2.7.11.1"/>
    </reaction>
</comment>
<dbReference type="PANTHER" id="PTHR45723">
    <property type="entry name" value="SERINE/THREONINE-PROTEIN KINASE RIO1"/>
    <property type="match status" value="1"/>
</dbReference>
<dbReference type="RefSeq" id="WP_184666776.1">
    <property type="nucleotide sequence ID" value="NZ_BAABAI010000025.1"/>
</dbReference>
<evidence type="ECO:0000256" key="3">
    <source>
        <dbReference type="ARBA" id="ARBA00022527"/>
    </source>
</evidence>
<dbReference type="EC" id="2.7.11.1" evidence="2"/>
<keyword evidence="6" id="KW-0547">Nucleotide-binding</keyword>
<dbReference type="GO" id="GO:0005524">
    <property type="term" value="F:ATP binding"/>
    <property type="evidence" value="ECO:0007669"/>
    <property type="project" value="UniProtKB-KW"/>
</dbReference>
<comment type="caution">
    <text evidence="13">The sequence shown here is derived from an EMBL/GenBank/DDBJ whole genome shotgun (WGS) entry which is preliminary data.</text>
</comment>
<evidence type="ECO:0000256" key="9">
    <source>
        <dbReference type="ARBA" id="ARBA00022842"/>
    </source>
</evidence>
<evidence type="ECO:0000259" key="12">
    <source>
        <dbReference type="PROSITE" id="PS50011"/>
    </source>
</evidence>
<comment type="similarity">
    <text evidence="1">Belongs to the protein kinase superfamily. RIO-type Ser/Thr kinase family.</text>
</comment>
<proteinExistence type="inferred from homology"/>
<evidence type="ECO:0000256" key="7">
    <source>
        <dbReference type="ARBA" id="ARBA00022777"/>
    </source>
</evidence>
<keyword evidence="14" id="KW-1185">Reference proteome</keyword>
<dbReference type="InterPro" id="IPR018934">
    <property type="entry name" value="RIO_dom"/>
</dbReference>
<dbReference type="GO" id="GO:0004674">
    <property type="term" value="F:protein serine/threonine kinase activity"/>
    <property type="evidence" value="ECO:0007669"/>
    <property type="project" value="UniProtKB-KW"/>
</dbReference>
<dbReference type="Proteomes" id="UP000542674">
    <property type="component" value="Unassembled WGS sequence"/>
</dbReference>